<keyword evidence="1" id="KW-1133">Transmembrane helix</keyword>
<reference evidence="2" key="1">
    <citation type="submission" date="2009-02" db="EMBL/GenBank/DDBJ databases">
        <title>The Genome Sequence of Ajellomyces capsulatus strain G186AR.</title>
        <authorList>
            <consortium name="The Broad Institute Genome Sequencing Platform"/>
            <person name="Champion M."/>
            <person name="Cuomo C."/>
            <person name="Ma L.-J."/>
            <person name="Henn M.R."/>
            <person name="Sil A."/>
            <person name="Goldman B."/>
            <person name="Young S.K."/>
            <person name="Kodira C.D."/>
            <person name="Zeng Q."/>
            <person name="Koehrsen M."/>
            <person name="Alvarado L."/>
            <person name="Berlin A."/>
            <person name="Borenstein D."/>
            <person name="Chen Z."/>
            <person name="Engels R."/>
            <person name="Freedman E."/>
            <person name="Gellesch M."/>
            <person name="Goldberg J."/>
            <person name="Griggs A."/>
            <person name="Gujja S."/>
            <person name="Heiman D."/>
            <person name="Hepburn T."/>
            <person name="Howarth C."/>
            <person name="Jen D."/>
            <person name="Larson L."/>
            <person name="Lewis B."/>
            <person name="Mehta T."/>
            <person name="Park D."/>
            <person name="Pearson M."/>
            <person name="Roberts A."/>
            <person name="Saif S."/>
            <person name="Shea T."/>
            <person name="Shenoy N."/>
            <person name="Sisk P."/>
            <person name="Stolte C."/>
            <person name="Sykes S."/>
            <person name="Walk T."/>
            <person name="White J."/>
            <person name="Yandava C."/>
            <person name="Klein B."/>
            <person name="McEwen J.G."/>
            <person name="Puccia R."/>
            <person name="Goldman G.H."/>
            <person name="Felipe M.S."/>
            <person name="Nino-Vega G."/>
            <person name="San-Blas G."/>
            <person name="Taylor J."/>
            <person name="Mendoza L."/>
            <person name="Galagan J."/>
            <person name="Nusbaum C."/>
            <person name="Birren B."/>
        </authorList>
    </citation>
    <scope>NUCLEOTIDE SEQUENCE</scope>
    <source>
        <strain evidence="2">G186AR</strain>
    </source>
</reference>
<keyword evidence="1" id="KW-0472">Membrane</keyword>
<name>C0NNK1_AJECG</name>
<feature type="transmembrane region" description="Helical" evidence="1">
    <location>
        <begin position="72"/>
        <end position="90"/>
    </location>
</feature>
<organism evidence="2 3">
    <name type="scientific">Ajellomyces capsulatus (strain G186AR / H82 / ATCC MYA-2454 / RMSCC 2432)</name>
    <name type="common">Darling's disease fungus</name>
    <name type="synonym">Histoplasma capsulatum</name>
    <dbReference type="NCBI Taxonomy" id="447093"/>
    <lineage>
        <taxon>Eukaryota</taxon>
        <taxon>Fungi</taxon>
        <taxon>Dikarya</taxon>
        <taxon>Ascomycota</taxon>
        <taxon>Pezizomycotina</taxon>
        <taxon>Eurotiomycetes</taxon>
        <taxon>Eurotiomycetidae</taxon>
        <taxon>Onygenales</taxon>
        <taxon>Ajellomycetaceae</taxon>
        <taxon>Histoplasma</taxon>
    </lineage>
</organism>
<proteinExistence type="predicted"/>
<evidence type="ECO:0000313" key="3">
    <source>
        <dbReference type="Proteomes" id="UP000001631"/>
    </source>
</evidence>
<dbReference type="EMBL" id="GG663368">
    <property type="protein sequence ID" value="EEH06511.1"/>
    <property type="molecule type" value="Genomic_DNA"/>
</dbReference>
<keyword evidence="1" id="KW-0812">Transmembrane</keyword>
<evidence type="ECO:0000256" key="1">
    <source>
        <dbReference type="SAM" id="Phobius"/>
    </source>
</evidence>
<dbReference type="Proteomes" id="UP000001631">
    <property type="component" value="Unassembled WGS sequence"/>
</dbReference>
<dbReference type="HOGENOM" id="CLU_2305243_0_0_1"/>
<sequence>MSPALVYRTDDAFMAAAELGESTVALSLAANPDNLRVALRTPATAHSVRRRCPSPTFSYPSVRVTSFKQRPFFAVAPMVAALLFCLPIAMDSPEMVSANP</sequence>
<gene>
    <name evidence="2" type="ORF">HCBG_04731</name>
</gene>
<keyword evidence="3" id="KW-1185">Reference proteome</keyword>
<dbReference type="AlphaFoldDB" id="C0NNK1"/>
<dbReference type="RefSeq" id="XP_045286992.1">
    <property type="nucleotide sequence ID" value="XM_045431780.1"/>
</dbReference>
<dbReference type="InParanoid" id="C0NNK1"/>
<evidence type="ECO:0000313" key="2">
    <source>
        <dbReference type="EMBL" id="EEH06511.1"/>
    </source>
</evidence>
<dbReference type="GeneID" id="69037747"/>
<accession>C0NNK1</accession>
<protein>
    <submittedName>
        <fullName evidence="2">Uncharacterized protein</fullName>
    </submittedName>
</protein>